<evidence type="ECO:0000313" key="2">
    <source>
        <dbReference type="Proteomes" id="UP001056120"/>
    </source>
</evidence>
<reference evidence="2" key="1">
    <citation type="journal article" date="2022" name="Mol. Ecol. Resour.">
        <title>The genomes of chicory, endive, great burdock and yacon provide insights into Asteraceae palaeo-polyploidization history and plant inulin production.</title>
        <authorList>
            <person name="Fan W."/>
            <person name="Wang S."/>
            <person name="Wang H."/>
            <person name="Wang A."/>
            <person name="Jiang F."/>
            <person name="Liu H."/>
            <person name="Zhao H."/>
            <person name="Xu D."/>
            <person name="Zhang Y."/>
        </authorList>
    </citation>
    <scope>NUCLEOTIDE SEQUENCE [LARGE SCALE GENOMIC DNA]</scope>
    <source>
        <strain evidence="2">cv. Yunnan</strain>
    </source>
</reference>
<keyword evidence="2" id="KW-1185">Reference proteome</keyword>
<proteinExistence type="predicted"/>
<dbReference type="EMBL" id="CM042023">
    <property type="protein sequence ID" value="KAI3813898.1"/>
    <property type="molecule type" value="Genomic_DNA"/>
</dbReference>
<dbReference type="Proteomes" id="UP001056120">
    <property type="component" value="Linkage Group LG06"/>
</dbReference>
<name>A0ACB9J1T6_9ASTR</name>
<evidence type="ECO:0000313" key="1">
    <source>
        <dbReference type="EMBL" id="KAI3813898.1"/>
    </source>
</evidence>
<accession>A0ACB9J1T6</accession>
<protein>
    <submittedName>
        <fullName evidence="1">Uncharacterized protein</fullName>
    </submittedName>
</protein>
<sequence length="163" mass="17252">MEPMTVLEDDLAFHCLIGVFLVFLTLSASDFATDVSGLLTVDPAADSFVEVSAFFATVGFALDFALSAVGTLATDVFPLSAADFAAKDFSLSAADLVMKAGAITAGRTARTATLFRTASDGTALVSSWSEWVDSDSDEVVQSSLRGKRLQVKLYQKAHKALLQ</sequence>
<gene>
    <name evidence="1" type="ORF">L1987_18633</name>
</gene>
<comment type="caution">
    <text evidence="1">The sequence shown here is derived from an EMBL/GenBank/DDBJ whole genome shotgun (WGS) entry which is preliminary data.</text>
</comment>
<organism evidence="1 2">
    <name type="scientific">Smallanthus sonchifolius</name>
    <dbReference type="NCBI Taxonomy" id="185202"/>
    <lineage>
        <taxon>Eukaryota</taxon>
        <taxon>Viridiplantae</taxon>
        <taxon>Streptophyta</taxon>
        <taxon>Embryophyta</taxon>
        <taxon>Tracheophyta</taxon>
        <taxon>Spermatophyta</taxon>
        <taxon>Magnoliopsida</taxon>
        <taxon>eudicotyledons</taxon>
        <taxon>Gunneridae</taxon>
        <taxon>Pentapetalae</taxon>
        <taxon>asterids</taxon>
        <taxon>campanulids</taxon>
        <taxon>Asterales</taxon>
        <taxon>Asteraceae</taxon>
        <taxon>Asteroideae</taxon>
        <taxon>Heliantheae alliance</taxon>
        <taxon>Millerieae</taxon>
        <taxon>Smallanthus</taxon>
    </lineage>
</organism>
<reference evidence="1 2" key="2">
    <citation type="journal article" date="2022" name="Mol. Ecol. Resour.">
        <title>The genomes of chicory, endive, great burdock and yacon provide insights into Asteraceae paleo-polyploidization history and plant inulin production.</title>
        <authorList>
            <person name="Fan W."/>
            <person name="Wang S."/>
            <person name="Wang H."/>
            <person name="Wang A."/>
            <person name="Jiang F."/>
            <person name="Liu H."/>
            <person name="Zhao H."/>
            <person name="Xu D."/>
            <person name="Zhang Y."/>
        </authorList>
    </citation>
    <scope>NUCLEOTIDE SEQUENCE [LARGE SCALE GENOMIC DNA]</scope>
    <source>
        <strain evidence="2">cv. Yunnan</strain>
        <tissue evidence="1">Leaves</tissue>
    </source>
</reference>